<evidence type="ECO:0000313" key="5">
    <source>
        <dbReference type="Proteomes" id="UP000264072"/>
    </source>
</evidence>
<dbReference type="EMBL" id="DNHX01000011">
    <property type="protein sequence ID" value="HAZ29382.1"/>
    <property type="molecule type" value="Genomic_DNA"/>
</dbReference>
<dbReference type="Pfam" id="PF00984">
    <property type="entry name" value="UDPG_MGDP_dh"/>
    <property type="match status" value="1"/>
</dbReference>
<dbReference type="InterPro" id="IPR008927">
    <property type="entry name" value="6-PGluconate_DH-like_C_sf"/>
</dbReference>
<dbReference type="PANTHER" id="PTHR43750">
    <property type="entry name" value="UDP-GLUCOSE 6-DEHYDROGENASE TUAD"/>
    <property type="match status" value="1"/>
</dbReference>
<dbReference type="PANTHER" id="PTHR43750:SF3">
    <property type="entry name" value="UDP-GLUCOSE 6-DEHYDROGENASE TUAD"/>
    <property type="match status" value="1"/>
</dbReference>
<dbReference type="SUPFAM" id="SSF51735">
    <property type="entry name" value="NAD(P)-binding Rossmann-fold domains"/>
    <property type="match status" value="1"/>
</dbReference>
<feature type="domain" description="UDP-glucose/GDP-mannose dehydrogenase dimerisation" evidence="2">
    <location>
        <begin position="99"/>
        <end position="141"/>
    </location>
</feature>
<evidence type="ECO:0000259" key="3">
    <source>
        <dbReference type="Pfam" id="PF03721"/>
    </source>
</evidence>
<dbReference type="SUPFAM" id="SSF48179">
    <property type="entry name" value="6-phosphogluconate dehydrogenase C-terminal domain-like"/>
    <property type="match status" value="1"/>
</dbReference>
<proteinExistence type="inferred from homology"/>
<evidence type="ECO:0000256" key="1">
    <source>
        <dbReference type="ARBA" id="ARBA00006601"/>
    </source>
</evidence>
<name>A0A351JSW2_UNCKA</name>
<accession>A0A351JSW2</accession>
<sequence length="141" mass="15330">MAVAKEVGQNLNGYKIVVTKSTVPVGTNERVEQVIKENAQAGMDFDVVSNPEFLREGAAIEDMRNTNRTVVGTKSARALNMMRELYKGFNAPFVECDLRSAEMIKYASNALLATKISFINEIGQLCERAGANVQVVAEGVG</sequence>
<organism evidence="4 5">
    <name type="scientific">candidate division WWE3 bacterium</name>
    <dbReference type="NCBI Taxonomy" id="2053526"/>
    <lineage>
        <taxon>Bacteria</taxon>
        <taxon>Katanobacteria</taxon>
    </lineage>
</organism>
<dbReference type="AlphaFoldDB" id="A0A351JSW2"/>
<feature type="domain" description="UDP-glucose/GDP-mannose dehydrogenase N-terminal" evidence="3">
    <location>
        <begin position="2"/>
        <end position="85"/>
    </location>
</feature>
<evidence type="ECO:0000259" key="2">
    <source>
        <dbReference type="Pfam" id="PF00984"/>
    </source>
</evidence>
<dbReference type="InterPro" id="IPR014026">
    <property type="entry name" value="UDP-Glc/GDP-Man_DH_dimer"/>
</dbReference>
<evidence type="ECO:0000313" key="4">
    <source>
        <dbReference type="EMBL" id="HAZ29382.1"/>
    </source>
</evidence>
<dbReference type="GO" id="GO:0051287">
    <property type="term" value="F:NAD binding"/>
    <property type="evidence" value="ECO:0007669"/>
    <property type="project" value="InterPro"/>
</dbReference>
<dbReference type="Gene3D" id="3.40.50.720">
    <property type="entry name" value="NAD(P)-binding Rossmann-like Domain"/>
    <property type="match status" value="1"/>
</dbReference>
<dbReference type="Proteomes" id="UP000264072">
    <property type="component" value="Unassembled WGS sequence"/>
</dbReference>
<dbReference type="InterPro" id="IPR001732">
    <property type="entry name" value="UDP-Glc/GDP-Man_DH_N"/>
</dbReference>
<reference evidence="4 5" key="1">
    <citation type="journal article" date="2018" name="Nat. Biotechnol.">
        <title>A standardized bacterial taxonomy based on genome phylogeny substantially revises the tree of life.</title>
        <authorList>
            <person name="Parks D.H."/>
            <person name="Chuvochina M."/>
            <person name="Waite D.W."/>
            <person name="Rinke C."/>
            <person name="Skarshewski A."/>
            <person name="Chaumeil P.A."/>
            <person name="Hugenholtz P."/>
        </authorList>
    </citation>
    <scope>NUCLEOTIDE SEQUENCE [LARGE SCALE GENOMIC DNA]</scope>
    <source>
        <strain evidence="4">UBA10185</strain>
    </source>
</reference>
<dbReference type="GO" id="GO:0016616">
    <property type="term" value="F:oxidoreductase activity, acting on the CH-OH group of donors, NAD or NADP as acceptor"/>
    <property type="evidence" value="ECO:0007669"/>
    <property type="project" value="InterPro"/>
</dbReference>
<comment type="caution">
    <text evidence="4">The sequence shown here is derived from an EMBL/GenBank/DDBJ whole genome shotgun (WGS) entry which is preliminary data.</text>
</comment>
<dbReference type="Gene3D" id="1.20.5.100">
    <property type="entry name" value="Cytochrome c1, transmembrane anchor, C-terminal"/>
    <property type="match status" value="1"/>
</dbReference>
<gene>
    <name evidence="4" type="ORF">DCY43_01335</name>
</gene>
<comment type="similarity">
    <text evidence="1">Belongs to the UDP-glucose/GDP-mannose dehydrogenase family.</text>
</comment>
<dbReference type="InterPro" id="IPR036291">
    <property type="entry name" value="NAD(P)-bd_dom_sf"/>
</dbReference>
<feature type="non-terminal residue" evidence="4">
    <location>
        <position position="141"/>
    </location>
</feature>
<protein>
    <submittedName>
        <fullName evidence="4">UDP-glucose 6-dehydrogenase</fullName>
    </submittedName>
</protein>
<dbReference type="Pfam" id="PF03721">
    <property type="entry name" value="UDPG_MGDP_dh_N"/>
    <property type="match status" value="1"/>
</dbReference>